<feature type="region of interest" description="Disordered" evidence="5">
    <location>
        <begin position="1"/>
        <end position="122"/>
    </location>
</feature>
<evidence type="ECO:0000259" key="7">
    <source>
        <dbReference type="Pfam" id="PF00324"/>
    </source>
</evidence>
<dbReference type="Pfam" id="PF03522">
    <property type="entry name" value="SLC12"/>
    <property type="match status" value="1"/>
</dbReference>
<dbReference type="AlphaFoldDB" id="A0A2T7NEI2"/>
<proteinExistence type="predicted"/>
<feature type="transmembrane region" description="Helical" evidence="6">
    <location>
        <begin position="385"/>
        <end position="406"/>
    </location>
</feature>
<feature type="transmembrane region" description="Helical" evidence="6">
    <location>
        <begin position="618"/>
        <end position="635"/>
    </location>
</feature>
<feature type="region of interest" description="Disordered" evidence="5">
    <location>
        <begin position="223"/>
        <end position="255"/>
    </location>
</feature>
<dbReference type="GO" id="GO:1990573">
    <property type="term" value="P:potassium ion import across plasma membrane"/>
    <property type="evidence" value="ECO:0007669"/>
    <property type="project" value="TreeGrafter"/>
</dbReference>
<dbReference type="PANTHER" id="PTHR11827:SF103">
    <property type="entry name" value="SODIUM CHLORIDE COTRANSPORTER 69, ISOFORM E"/>
    <property type="match status" value="1"/>
</dbReference>
<feature type="compositionally biased region" description="Acidic residues" evidence="5">
    <location>
        <begin position="985"/>
        <end position="994"/>
    </location>
</feature>
<feature type="transmembrane region" description="Helical" evidence="6">
    <location>
        <begin position="468"/>
        <end position="490"/>
    </location>
</feature>
<feature type="region of interest" description="Disordered" evidence="5">
    <location>
        <begin position="906"/>
        <end position="947"/>
    </location>
</feature>
<accession>A0A2T7NEI2</accession>
<sequence length="1216" mass="134775">MADNCEVGERTTSASLPAGSGSGVQITVTPLDDFHVSDSGVETEAESPPLELKDEDRSTGHPDHSGSRPILHPAYEKKAAAGLKTGGRTSPHLPHKFLSPNAARSDSDLGDSIDSAGGSRKGSLIDQIIPQFRQDSVDNYFDPHSDRVSILERDEDNAARYARTRGGPRLSIFSIYSHTSNRSDESFWDPMESIPSANHYELPTSHPDTFLGRSRPTLYQLREEPETPTRPTSTIGTDLDDNAVEEPEVKKKKPKGPQKLGWIQGVLVRCILNIFGVMLFLRMTWMTGQAGIGLFSIIILISTVVEVITVMSMSAICTNGEVRGGGAYYMTSRSLGPEWGGAIGIVFSLANAVSVALNVVGFSESVRDIIHGQGSNFTGDPTHDVRAIGCLTNLLILGIAMIGLDFESATQQVLMVILGVALANYFVGTFIPPSESKRRLGFVGYKGSLISQNFGPDYRVQDGTMQDFFSVFNIFFPSATGILAGANISGDLKNPSVDIPKGSFLGIFITSTVYLAVVWTCGGCMVRDAVGNALDIPPTSPCPLKRSKLLFDFFQIMGVSSGYPPIIYAGIFAASISSALACFVSAPKVFQALGRDNLFPGVGFFAVGSGKGDDPRRGYFLTFFLSVGVTCIGSLDAIAPIISNFFLMSFMMINYACFEAALAKSPGFRPSYRFFNKWLSLLGALMCLVIMFLLMWWAALATVIVCAALFLYMKYKKPDVNWGSSGQARVYNEALRSTLRLVNVGEHVKELSMLVLTGYPRNRPALVDLASTITKRQCLLICGHVLQGDMHEHLAHLRSTAVHRWFQSRHVRAFYTSLAAPGVRLGVQALLQSQGLGKLRPNVLLMGFKSKWQTINEKEVHDYVGIIHDAFDLQYGVGVLRLSGGLDAQKVHDDLLDVTEETLEDLEFSSSDEDEQKGDSKFKRWSRKTKASSKKKPNSKEPSTASVENGVVLTTFRQNQPDGYVNNAFTIADETRERNQKKFESDDDSIDDTDDERRERDADATPDVPQNILAKYERHNNPMLSNKFRGKQTGNIDVWWLFDDGGLGLLIPYILSTRKRWRECNLRIFCAGTKKANMENDRKEMASLLHRFRIEYSDIIVVPDLSSKPRRSSYKEFEHVIYNWRLKADESQEDYPWKISDEDVITQKQKIYMQLKIREKLKEHSSDASLIVVTLPVPKKFCPAGLYMAYMDTLTRDLPPTLLLRGNQQSVLTYLS</sequence>
<dbReference type="FunFam" id="1.20.1740.10:FF:000022">
    <property type="entry name" value="Bumetanide-sensitive na-k-cl cotransport protein"/>
    <property type="match status" value="1"/>
</dbReference>
<feature type="transmembrane region" description="Helical" evidence="6">
    <location>
        <begin position="566"/>
        <end position="586"/>
    </location>
</feature>
<evidence type="ECO:0000256" key="6">
    <source>
        <dbReference type="SAM" id="Phobius"/>
    </source>
</evidence>
<comment type="caution">
    <text evidence="9">The sequence shown here is derived from an EMBL/GenBank/DDBJ whole genome shotgun (WGS) entry which is preliminary data.</text>
</comment>
<evidence type="ECO:0000256" key="1">
    <source>
        <dbReference type="ARBA" id="ARBA00004141"/>
    </source>
</evidence>
<feature type="transmembrane region" description="Helical" evidence="6">
    <location>
        <begin position="413"/>
        <end position="431"/>
    </location>
</feature>
<dbReference type="GO" id="GO:0055078">
    <property type="term" value="P:sodium ion homeostasis"/>
    <property type="evidence" value="ECO:0007669"/>
    <property type="project" value="TreeGrafter"/>
</dbReference>
<feature type="domain" description="SLC12A transporter C-terminal" evidence="8">
    <location>
        <begin position="763"/>
        <end position="1216"/>
    </location>
</feature>
<evidence type="ECO:0000256" key="3">
    <source>
        <dbReference type="ARBA" id="ARBA00022989"/>
    </source>
</evidence>
<keyword evidence="10" id="KW-1185">Reference proteome</keyword>
<name>A0A2T7NEI2_POMCA</name>
<evidence type="ECO:0000256" key="4">
    <source>
        <dbReference type="ARBA" id="ARBA00023136"/>
    </source>
</evidence>
<dbReference type="InterPro" id="IPR018491">
    <property type="entry name" value="SLC12_C"/>
</dbReference>
<evidence type="ECO:0008006" key="11">
    <source>
        <dbReference type="Google" id="ProtNLM"/>
    </source>
</evidence>
<feature type="transmembrane region" description="Helical" evidence="6">
    <location>
        <begin position="679"/>
        <end position="712"/>
    </location>
</feature>
<feature type="transmembrane region" description="Helical" evidence="6">
    <location>
        <begin position="339"/>
        <end position="360"/>
    </location>
</feature>
<protein>
    <recommendedName>
        <fullName evidence="11">Amino acid permease/ SLC12A domain-containing protein</fullName>
    </recommendedName>
</protein>
<dbReference type="GO" id="GO:0008511">
    <property type="term" value="F:sodium:potassium:chloride symporter activity"/>
    <property type="evidence" value="ECO:0007669"/>
    <property type="project" value="TreeGrafter"/>
</dbReference>
<evidence type="ECO:0000256" key="2">
    <source>
        <dbReference type="ARBA" id="ARBA00022692"/>
    </source>
</evidence>
<keyword evidence="3 6" id="KW-1133">Transmembrane helix</keyword>
<feature type="domain" description="Amino acid permease/ SLC12A" evidence="7">
    <location>
        <begin position="265"/>
        <end position="749"/>
    </location>
</feature>
<feature type="region of interest" description="Disordered" evidence="5">
    <location>
        <begin position="976"/>
        <end position="1007"/>
    </location>
</feature>
<dbReference type="EMBL" id="PZQS01000013">
    <property type="protein sequence ID" value="PVD19576.1"/>
    <property type="molecule type" value="Genomic_DNA"/>
</dbReference>
<feature type="transmembrane region" description="Helical" evidence="6">
    <location>
        <begin position="502"/>
        <end position="520"/>
    </location>
</feature>
<keyword evidence="2 6" id="KW-0812">Transmembrane</keyword>
<dbReference type="GO" id="GO:0055075">
    <property type="term" value="P:potassium ion homeostasis"/>
    <property type="evidence" value="ECO:0007669"/>
    <property type="project" value="TreeGrafter"/>
</dbReference>
<feature type="compositionally biased region" description="Basic and acidic residues" evidence="5">
    <location>
        <begin position="51"/>
        <end position="66"/>
    </location>
</feature>
<dbReference type="InterPro" id="IPR004841">
    <property type="entry name" value="AA-permease/SLC12A_dom"/>
</dbReference>
<gene>
    <name evidence="9" type="ORF">C0Q70_20066</name>
</gene>
<dbReference type="Gene3D" id="1.20.1740.10">
    <property type="entry name" value="Amino acid/polyamine transporter I"/>
    <property type="match status" value="1"/>
</dbReference>
<dbReference type="Proteomes" id="UP000245119">
    <property type="component" value="Linkage Group LG13"/>
</dbReference>
<dbReference type="GO" id="GO:0006884">
    <property type="term" value="P:cell volume homeostasis"/>
    <property type="evidence" value="ECO:0007669"/>
    <property type="project" value="TreeGrafter"/>
</dbReference>
<evidence type="ECO:0000313" key="9">
    <source>
        <dbReference type="EMBL" id="PVD19576.1"/>
    </source>
</evidence>
<evidence type="ECO:0000259" key="8">
    <source>
        <dbReference type="Pfam" id="PF03522"/>
    </source>
</evidence>
<dbReference type="GO" id="GO:0055064">
    <property type="term" value="P:chloride ion homeostasis"/>
    <property type="evidence" value="ECO:0007669"/>
    <property type="project" value="TreeGrafter"/>
</dbReference>
<dbReference type="Pfam" id="PF00324">
    <property type="entry name" value="AA_permease"/>
    <property type="match status" value="1"/>
</dbReference>
<feature type="transmembrane region" description="Helical" evidence="6">
    <location>
        <begin position="293"/>
        <end position="318"/>
    </location>
</feature>
<dbReference type="GO" id="GO:0016020">
    <property type="term" value="C:membrane"/>
    <property type="evidence" value="ECO:0007669"/>
    <property type="project" value="UniProtKB-SubCell"/>
</dbReference>
<organism evidence="9 10">
    <name type="scientific">Pomacea canaliculata</name>
    <name type="common">Golden apple snail</name>
    <dbReference type="NCBI Taxonomy" id="400727"/>
    <lineage>
        <taxon>Eukaryota</taxon>
        <taxon>Metazoa</taxon>
        <taxon>Spiralia</taxon>
        <taxon>Lophotrochozoa</taxon>
        <taxon>Mollusca</taxon>
        <taxon>Gastropoda</taxon>
        <taxon>Caenogastropoda</taxon>
        <taxon>Architaenioglossa</taxon>
        <taxon>Ampullarioidea</taxon>
        <taxon>Ampullariidae</taxon>
        <taxon>Pomacea</taxon>
    </lineage>
</organism>
<dbReference type="OrthoDB" id="2020542at2759"/>
<reference evidence="9 10" key="1">
    <citation type="submission" date="2018-04" db="EMBL/GenBank/DDBJ databases">
        <title>The genome of golden apple snail Pomacea canaliculata provides insight into stress tolerance and invasive adaptation.</title>
        <authorList>
            <person name="Liu C."/>
            <person name="Liu B."/>
            <person name="Ren Y."/>
            <person name="Zhang Y."/>
            <person name="Wang H."/>
            <person name="Li S."/>
            <person name="Jiang F."/>
            <person name="Yin L."/>
            <person name="Zhang G."/>
            <person name="Qian W."/>
            <person name="Fan W."/>
        </authorList>
    </citation>
    <scope>NUCLEOTIDE SEQUENCE [LARGE SCALE GENOMIC DNA]</scope>
    <source>
        <strain evidence="9">SZHN2017</strain>
        <tissue evidence="9">Muscle</tissue>
    </source>
</reference>
<keyword evidence="4 6" id="KW-0472">Membrane</keyword>
<evidence type="ECO:0000256" key="5">
    <source>
        <dbReference type="SAM" id="MobiDB-lite"/>
    </source>
</evidence>
<evidence type="ECO:0000313" key="10">
    <source>
        <dbReference type="Proteomes" id="UP000245119"/>
    </source>
</evidence>
<feature type="compositionally biased region" description="Acidic residues" evidence="5">
    <location>
        <begin position="906"/>
        <end position="916"/>
    </location>
</feature>
<dbReference type="InterPro" id="IPR004842">
    <property type="entry name" value="SLC12A_fam"/>
</dbReference>
<dbReference type="NCBIfam" id="TIGR00930">
    <property type="entry name" value="2a30"/>
    <property type="match status" value="1"/>
</dbReference>
<comment type="subcellular location">
    <subcellularLocation>
        <location evidence="1">Membrane</location>
        <topology evidence="1">Multi-pass membrane protein</topology>
    </subcellularLocation>
</comment>
<dbReference type="PANTHER" id="PTHR11827">
    <property type="entry name" value="SOLUTE CARRIER FAMILY 12, CATION COTRANSPORTERS"/>
    <property type="match status" value="1"/>
</dbReference>
<feature type="transmembrane region" description="Helical" evidence="6">
    <location>
        <begin position="260"/>
        <end position="281"/>
    </location>
</feature>
<feature type="compositionally biased region" description="Basic residues" evidence="5">
    <location>
        <begin position="923"/>
        <end position="937"/>
    </location>
</feature>